<dbReference type="InterPro" id="IPR006664">
    <property type="entry name" value="OMP_bac"/>
</dbReference>
<dbReference type="PRINTS" id="PR01021">
    <property type="entry name" value="OMPADOMAIN"/>
</dbReference>
<dbReference type="PANTHER" id="PTHR30329:SF21">
    <property type="entry name" value="LIPOPROTEIN YIAD-RELATED"/>
    <property type="match status" value="1"/>
</dbReference>
<dbReference type="OrthoDB" id="5360144at2"/>
<evidence type="ECO:0000256" key="3">
    <source>
        <dbReference type="ARBA" id="ARBA00023136"/>
    </source>
</evidence>
<dbReference type="Gene3D" id="3.30.1450.10">
    <property type="match status" value="1"/>
</dbReference>
<dbReference type="Pfam" id="PF04355">
    <property type="entry name" value="BamE"/>
    <property type="match status" value="1"/>
</dbReference>
<evidence type="ECO:0000256" key="5">
    <source>
        <dbReference type="PROSITE-ProRule" id="PRU00473"/>
    </source>
</evidence>
<dbReference type="InterPro" id="IPR037873">
    <property type="entry name" value="BamE-like"/>
</dbReference>
<gene>
    <name evidence="8" type="ORF">EV681_0988</name>
</gene>
<dbReference type="AlphaFoldDB" id="A0A4V2FTS0"/>
<evidence type="ECO:0000256" key="4">
    <source>
        <dbReference type="ARBA" id="ARBA00023237"/>
    </source>
</evidence>
<sequence length="268" mass="29364">MRYKNFKATRAAFAVTALMTVFLAGCSTLSDVKPDGSSDNVVWPDVNRITFDNKQGIYPTQQSISLIRAGMTRDQLYHLLGRPHFNEGFGSNEWDYLMHFPGAGQGENDVTRCQFKILFDADHLARNMYWKPVGDQGAGCPPGAAPQTYTLSADALFEFDRSTLSDVTSGRQALSKLAESLRGTQGIRSISVTGHTDRLGSNAYNQRLSKARADTVRGYLIQNGVAGDLIHSRGMGEAQPVAQCNNGNEAALIRCLAPNRRVEVTVEK</sequence>
<keyword evidence="2 6" id="KW-0732">Signal</keyword>
<dbReference type="GO" id="GO:0009279">
    <property type="term" value="C:cell outer membrane"/>
    <property type="evidence" value="ECO:0007669"/>
    <property type="project" value="UniProtKB-SubCell"/>
</dbReference>
<comment type="subcellular location">
    <subcellularLocation>
        <location evidence="1">Cell outer membrane</location>
    </subcellularLocation>
</comment>
<feature type="domain" description="OmpA-like" evidence="7">
    <location>
        <begin position="144"/>
        <end position="268"/>
    </location>
</feature>
<dbReference type="RefSeq" id="WP_128395624.1">
    <property type="nucleotide sequence ID" value="NZ_SHKO01000001.1"/>
</dbReference>
<proteinExistence type="predicted"/>
<dbReference type="InterPro" id="IPR006665">
    <property type="entry name" value="OmpA-like"/>
</dbReference>
<evidence type="ECO:0000259" key="7">
    <source>
        <dbReference type="PROSITE" id="PS51123"/>
    </source>
</evidence>
<evidence type="ECO:0000256" key="6">
    <source>
        <dbReference type="SAM" id="SignalP"/>
    </source>
</evidence>
<dbReference type="InterPro" id="IPR036737">
    <property type="entry name" value="OmpA-like_sf"/>
</dbReference>
<protein>
    <submittedName>
        <fullName evidence="8">Beta-barrel assembly machine subunit BamE</fullName>
    </submittedName>
</protein>
<dbReference type="EMBL" id="SHKO01000001">
    <property type="protein sequence ID" value="RZT99205.1"/>
    <property type="molecule type" value="Genomic_DNA"/>
</dbReference>
<feature type="signal peptide" evidence="6">
    <location>
        <begin position="1"/>
        <end position="24"/>
    </location>
</feature>
<dbReference type="Gene3D" id="3.30.1330.60">
    <property type="entry name" value="OmpA-like domain"/>
    <property type="match status" value="1"/>
</dbReference>
<accession>A0A4V2FTS0</accession>
<dbReference type="InterPro" id="IPR050330">
    <property type="entry name" value="Bact_OuterMem_StrucFunc"/>
</dbReference>
<keyword evidence="9" id="KW-1185">Reference proteome</keyword>
<dbReference type="InterPro" id="IPR007450">
    <property type="entry name" value="BamE_dom"/>
</dbReference>
<evidence type="ECO:0000313" key="9">
    <source>
        <dbReference type="Proteomes" id="UP000293398"/>
    </source>
</evidence>
<dbReference type="Pfam" id="PF00691">
    <property type="entry name" value="OmpA"/>
    <property type="match status" value="1"/>
</dbReference>
<comment type="caution">
    <text evidence="8">The sequence shown here is derived from an EMBL/GenBank/DDBJ whole genome shotgun (WGS) entry which is preliminary data.</text>
</comment>
<evidence type="ECO:0000256" key="1">
    <source>
        <dbReference type="ARBA" id="ARBA00004442"/>
    </source>
</evidence>
<evidence type="ECO:0000313" key="8">
    <source>
        <dbReference type="EMBL" id="RZT99205.1"/>
    </source>
</evidence>
<dbReference type="PANTHER" id="PTHR30329">
    <property type="entry name" value="STATOR ELEMENT OF FLAGELLAR MOTOR COMPLEX"/>
    <property type="match status" value="1"/>
</dbReference>
<reference evidence="8 9" key="1">
    <citation type="submission" date="2019-02" db="EMBL/GenBank/DDBJ databases">
        <title>Genomic Encyclopedia of Type Strains, Phase IV (KMG-IV): sequencing the most valuable type-strain genomes for metagenomic binning, comparative biology and taxonomic classification.</title>
        <authorList>
            <person name="Goeker M."/>
        </authorList>
    </citation>
    <scope>NUCLEOTIDE SEQUENCE [LARGE SCALE GENOMIC DNA]</scope>
    <source>
        <strain evidence="8 9">DSM 23814</strain>
    </source>
</reference>
<organism evidence="8 9">
    <name type="scientific">Advenella incenata</name>
    <dbReference type="NCBI Taxonomy" id="267800"/>
    <lineage>
        <taxon>Bacteria</taxon>
        <taxon>Pseudomonadati</taxon>
        <taxon>Pseudomonadota</taxon>
        <taxon>Betaproteobacteria</taxon>
        <taxon>Burkholderiales</taxon>
        <taxon>Alcaligenaceae</taxon>
    </lineage>
</organism>
<feature type="chain" id="PRO_5020775447" evidence="6">
    <location>
        <begin position="25"/>
        <end position="268"/>
    </location>
</feature>
<dbReference type="PROSITE" id="PS51123">
    <property type="entry name" value="OMPA_2"/>
    <property type="match status" value="1"/>
</dbReference>
<dbReference type="PROSITE" id="PS51257">
    <property type="entry name" value="PROKAR_LIPOPROTEIN"/>
    <property type="match status" value="1"/>
</dbReference>
<dbReference type="CDD" id="cd07185">
    <property type="entry name" value="OmpA_C-like"/>
    <property type="match status" value="1"/>
</dbReference>
<keyword evidence="3 5" id="KW-0472">Membrane</keyword>
<name>A0A4V2FTS0_9BURK</name>
<dbReference type="Proteomes" id="UP000293398">
    <property type="component" value="Unassembled WGS sequence"/>
</dbReference>
<evidence type="ECO:0000256" key="2">
    <source>
        <dbReference type="ARBA" id="ARBA00022729"/>
    </source>
</evidence>
<dbReference type="SUPFAM" id="SSF103088">
    <property type="entry name" value="OmpA-like"/>
    <property type="match status" value="1"/>
</dbReference>
<keyword evidence="4" id="KW-0998">Cell outer membrane</keyword>